<evidence type="ECO:0000256" key="2">
    <source>
        <dbReference type="ARBA" id="ARBA00022618"/>
    </source>
</evidence>
<dbReference type="GO" id="GO:0007064">
    <property type="term" value="P:mitotic sister chromatid cohesion"/>
    <property type="evidence" value="ECO:0000318"/>
    <property type="project" value="GO_Central"/>
</dbReference>
<dbReference type="VEuPathDB" id="FungiDB:KRP23_4969"/>
<name>H3HC97_PHYRM</name>
<evidence type="ECO:0000256" key="7">
    <source>
        <dbReference type="SAM" id="Coils"/>
    </source>
</evidence>
<dbReference type="HOGENOM" id="CLU_001042_5_0_1"/>
<evidence type="ECO:0000256" key="1">
    <source>
        <dbReference type="ARBA" id="ARBA00005917"/>
    </source>
</evidence>
<dbReference type="Pfam" id="PF12237">
    <property type="entry name" value="PCIF1_WW"/>
    <property type="match status" value="1"/>
</dbReference>
<feature type="region of interest" description="Disordered" evidence="8">
    <location>
        <begin position="1626"/>
        <end position="1646"/>
    </location>
</feature>
<dbReference type="InterPro" id="IPR010935">
    <property type="entry name" value="SMC_hinge"/>
</dbReference>
<feature type="coiled-coil region" evidence="7">
    <location>
        <begin position="410"/>
        <end position="444"/>
    </location>
</feature>
<dbReference type="SUPFAM" id="SSF52540">
    <property type="entry name" value="P-loop containing nucleoside triphosphate hydrolases"/>
    <property type="match status" value="2"/>
</dbReference>
<feature type="compositionally biased region" description="Low complexity" evidence="8">
    <location>
        <begin position="1204"/>
        <end position="1222"/>
    </location>
</feature>
<dbReference type="eggNOG" id="KOG0964">
    <property type="taxonomic scope" value="Eukaryota"/>
</dbReference>
<dbReference type="InterPro" id="IPR041741">
    <property type="entry name" value="SMC3_ABC_euk"/>
</dbReference>
<feature type="coiled-coil region" evidence="7">
    <location>
        <begin position="649"/>
        <end position="753"/>
    </location>
</feature>
<evidence type="ECO:0000259" key="9">
    <source>
        <dbReference type="SMART" id="SM00968"/>
    </source>
</evidence>
<feature type="domain" description="SMC hinge" evidence="9">
    <location>
        <begin position="503"/>
        <end position="617"/>
    </location>
</feature>
<dbReference type="OMA" id="GQKTVCA"/>
<keyword evidence="6" id="KW-0131">Cell cycle</keyword>
<evidence type="ECO:0000256" key="5">
    <source>
        <dbReference type="ARBA" id="ARBA00023242"/>
    </source>
</evidence>
<evidence type="ECO:0000256" key="8">
    <source>
        <dbReference type="SAM" id="MobiDB-lite"/>
    </source>
</evidence>
<keyword evidence="3" id="KW-0498">Mitosis</keyword>
<reference evidence="10" key="2">
    <citation type="submission" date="2015-06" db="UniProtKB">
        <authorList>
            <consortium name="EnsemblProtists"/>
        </authorList>
    </citation>
    <scope>IDENTIFICATION</scope>
    <source>
        <strain evidence="10">Pr102</strain>
    </source>
</reference>
<dbReference type="Pfam" id="PF02463">
    <property type="entry name" value="SMC_N"/>
    <property type="match status" value="1"/>
</dbReference>
<proteinExistence type="inferred from homology"/>
<keyword evidence="11" id="KW-1185">Reference proteome</keyword>
<dbReference type="InterPro" id="IPR036277">
    <property type="entry name" value="SMC_hinge_sf"/>
</dbReference>
<dbReference type="Proteomes" id="UP000005238">
    <property type="component" value="Unassembled WGS sequence"/>
</dbReference>
<dbReference type="FunCoup" id="H3HC97">
    <property type="interactions" value="556"/>
</dbReference>
<dbReference type="Gene3D" id="3.30.70.1620">
    <property type="match status" value="1"/>
</dbReference>
<evidence type="ECO:0000256" key="6">
    <source>
        <dbReference type="ARBA" id="ARBA00023306"/>
    </source>
</evidence>
<dbReference type="Gene3D" id="3.40.50.300">
    <property type="entry name" value="P-loop containing nucleotide triphosphate hydrolases"/>
    <property type="match status" value="2"/>
</dbReference>
<dbReference type="GO" id="GO:0016887">
    <property type="term" value="F:ATP hydrolysis activity"/>
    <property type="evidence" value="ECO:0007669"/>
    <property type="project" value="InterPro"/>
</dbReference>
<dbReference type="InterPro" id="IPR022035">
    <property type="entry name" value="PCIF1_WW"/>
</dbReference>
<keyword evidence="5" id="KW-0539">Nucleus</keyword>
<dbReference type="VEuPathDB" id="FungiDB:KRP22_4883"/>
<feature type="coiled-coil region" evidence="7">
    <location>
        <begin position="168"/>
        <end position="230"/>
    </location>
</feature>
<feature type="region of interest" description="Disordered" evidence="8">
    <location>
        <begin position="1201"/>
        <end position="1244"/>
    </location>
</feature>
<dbReference type="InParanoid" id="H3HC97"/>
<dbReference type="CDD" id="cd03272">
    <property type="entry name" value="ABC_SMC3_euk"/>
    <property type="match status" value="1"/>
</dbReference>
<protein>
    <recommendedName>
        <fullName evidence="9">SMC hinge domain-containing protein</fullName>
    </recommendedName>
</protein>
<evidence type="ECO:0000313" key="10">
    <source>
        <dbReference type="EnsemblProtists" id="Phyra94953"/>
    </source>
</evidence>
<dbReference type="SUPFAM" id="SSF75553">
    <property type="entry name" value="Smc hinge domain"/>
    <property type="match status" value="1"/>
</dbReference>
<dbReference type="EMBL" id="DS566024">
    <property type="status" value="NOT_ANNOTATED_CDS"/>
    <property type="molecule type" value="Genomic_DNA"/>
</dbReference>
<organism evidence="10 11">
    <name type="scientific">Phytophthora ramorum</name>
    <name type="common">Sudden oak death agent</name>
    <dbReference type="NCBI Taxonomy" id="164328"/>
    <lineage>
        <taxon>Eukaryota</taxon>
        <taxon>Sar</taxon>
        <taxon>Stramenopiles</taxon>
        <taxon>Oomycota</taxon>
        <taxon>Peronosporomycetes</taxon>
        <taxon>Peronosporales</taxon>
        <taxon>Peronosporaceae</taxon>
        <taxon>Phytophthora</taxon>
    </lineage>
</organism>
<sequence>MHIKQVVVCGFRSYKDQVAVEPFSKQHNVVIGRNGTGKSNFFDAIRFGLLTSRFANLRPEERQALLHEGSGKHVMSAYVEIIFDNSDGRLPVDDVEVALRRTIGVKKDEFFLNRKHIPKSDVQGKVNALAVMRERERLELLKEVAGTKVYEDQRTKALKILHETQAQRDKIQEVVSYIEERLSELEEEKEELQEYQQLDREQRALEYTMYEKELQKVRAEIEALDRHRQEEGALATDLHEKLMHVRAEINRIESAHRSRDQDLAQLVEDRKSREDERNGLMEARYKLEMEMKELKEQIRSDGVQRSAVSKEVEVVKREIAAKRARLTNEILPALRQAEQTHDQVARNLQECRAQSEHLIAKQSRKSQFLTQQQRDDYLQREISDIESLVRRKESDTASLRHSTEGLARSIEGSDRTLQEQIEELREHRRRVDAVGAEMLRLKEQRNYLNEERKGKWREENQISYDVRELTKKLNDGENALQSTMAYDVRRGLQAVREMQGRIRGIYGPLIDLVRPVDERYCIAADEAAGGSLFHVVVDTDDTAAKIMRELDKKNLGRLTFLPLNRLKVKEHFDYPHNDDVVALVEKLEYPAEVRKGVMTAFGKKLLCRDLDACVRYAEQTNMDCLTLDGDMVHRRGALNGGFKDLRRSRTRAMMEVKQAQLDLESVTERARRVNTEAQQADQRVTGVISEIQKLEAEKNRSISAHKNLCDEISRRKNHIHSEKENLAQRERSCELQEREVKDLAAKITSLRSELLTPMQDTLTAVEQELLHSLSAKISLFEAEERDQRQRLEEIRSREEGIKTVLEENLVRRENELARQLGEGIEELAISEREEALKAKQIDLEDASRLVDDNNSSLKDIERKIATLQQEITNENVQVDALNGEDVSLSDQIEQEARRAEKVLNKRRRLLKKREDSTKDIRELGTLPISELEKFKVLSYQEVIKQFKRRNEKLKKYSHVNKKALDQFMSFNEQRETLLERKREIDDAYSSIEDLIDVLDKRKDEAIFRTFKGVAGFFSEVFRELVPTGEGKMILVGADTDQSNNGTDGGDEESNIKVNFRGEGDSYLMQQLSGGQKALVALAFIFAIQRVDPAPFYLFDEIDQALDSTHRAAVAALIHRQAHSKDSPAQFITSTFRPELVNIADKFYGIGYQNKISNVYSMAKEESLDFISNIMAEEEGVADWSTMADPLEAILASMAAATGNASPPTKSATKTKDAAAASTGKKRGREVSSTPPSGIWNPQEEMPLDSAALDTLQDAAKTWSQTVRVLCNKIRRASEDLGIGKLPNSAYETWQLTSQLTVKEQDPLIPHASSDYSGLFEELRKAGATKSGATRKCKELTKEAERMLRKFGQQDFVAGKKKKVHVADAGDDVRQLTYGNSTVKLSASHFAKLREMYARKLGLSGNGSSMAPKDQRQFESALFCLLLRYDSLDGGGFQVREAVAALNEECFDVLLKEFDCKMECFASPLNCRYSRFCSAFLDTDFAFGSVGSFFDFSPRSGSFEANPPFIPKVIKRMADHMTELLNAADGPLAFIVIIPAWHETEVLIIALGWQQLNSSRFNQRHLLIPQKQHGYCEGKQQIRKTRWRIASFDTSVFFWQNSKACSKWPVSEKKLESLQRAFKSKQADERDALGLRKSGKRARVAKD</sequence>
<evidence type="ECO:0000256" key="4">
    <source>
        <dbReference type="ARBA" id="ARBA00023054"/>
    </source>
</evidence>
<keyword evidence="4 7" id="KW-0175">Coiled coil</keyword>
<dbReference type="InterPro" id="IPR003395">
    <property type="entry name" value="RecF/RecN/SMC_N"/>
</dbReference>
<dbReference type="GO" id="GO:0003690">
    <property type="term" value="F:double-stranded DNA binding"/>
    <property type="evidence" value="ECO:0000318"/>
    <property type="project" value="GO_Central"/>
</dbReference>
<feature type="compositionally biased region" description="Basic residues" evidence="8">
    <location>
        <begin position="1636"/>
        <end position="1646"/>
    </location>
</feature>
<evidence type="ECO:0000313" key="11">
    <source>
        <dbReference type="Proteomes" id="UP000005238"/>
    </source>
</evidence>
<feature type="coiled-coil region" evidence="7">
    <location>
        <begin position="843"/>
        <end position="912"/>
    </location>
</feature>
<dbReference type="GO" id="GO:0005524">
    <property type="term" value="F:ATP binding"/>
    <property type="evidence" value="ECO:0007669"/>
    <property type="project" value="InterPro"/>
</dbReference>
<accession>H3HC97</accession>
<evidence type="ECO:0000256" key="3">
    <source>
        <dbReference type="ARBA" id="ARBA00022776"/>
    </source>
</evidence>
<keyword evidence="2" id="KW-0132">Cell division</keyword>
<dbReference type="PANTHER" id="PTHR43977">
    <property type="entry name" value="STRUCTURAL MAINTENANCE OF CHROMOSOMES PROTEIN 3"/>
    <property type="match status" value="1"/>
</dbReference>
<dbReference type="GO" id="GO:0051301">
    <property type="term" value="P:cell division"/>
    <property type="evidence" value="ECO:0007669"/>
    <property type="project" value="UniProtKB-KW"/>
</dbReference>
<dbReference type="Gene3D" id="1.20.1060.20">
    <property type="match status" value="1"/>
</dbReference>
<dbReference type="Pfam" id="PF06470">
    <property type="entry name" value="SMC_hinge"/>
    <property type="match status" value="1"/>
</dbReference>
<dbReference type="SMART" id="SM00968">
    <property type="entry name" value="SMC_hinge"/>
    <property type="match status" value="1"/>
</dbReference>
<reference evidence="11" key="1">
    <citation type="journal article" date="2006" name="Science">
        <title>Phytophthora genome sequences uncover evolutionary origins and mechanisms of pathogenesis.</title>
        <authorList>
            <person name="Tyler B.M."/>
            <person name="Tripathy S."/>
            <person name="Zhang X."/>
            <person name="Dehal P."/>
            <person name="Jiang R.H."/>
            <person name="Aerts A."/>
            <person name="Arredondo F.D."/>
            <person name="Baxter L."/>
            <person name="Bensasson D."/>
            <person name="Beynon J.L."/>
            <person name="Chapman J."/>
            <person name="Damasceno C.M."/>
            <person name="Dorrance A.E."/>
            <person name="Dou D."/>
            <person name="Dickerman A.W."/>
            <person name="Dubchak I.L."/>
            <person name="Garbelotto M."/>
            <person name="Gijzen M."/>
            <person name="Gordon S.G."/>
            <person name="Govers F."/>
            <person name="Grunwald N.J."/>
            <person name="Huang W."/>
            <person name="Ivors K.L."/>
            <person name="Jones R.W."/>
            <person name="Kamoun S."/>
            <person name="Krampis K."/>
            <person name="Lamour K.H."/>
            <person name="Lee M.K."/>
            <person name="McDonald W.H."/>
            <person name="Medina M."/>
            <person name="Meijer H.J."/>
            <person name="Nordberg E.K."/>
            <person name="Maclean D.J."/>
            <person name="Ospina-Giraldo M.D."/>
            <person name="Morris P.F."/>
            <person name="Phuntumart V."/>
            <person name="Putnam N.H."/>
            <person name="Rash S."/>
            <person name="Rose J.K."/>
            <person name="Sakihama Y."/>
            <person name="Salamov A.A."/>
            <person name="Savidor A."/>
            <person name="Scheuring C.F."/>
            <person name="Smith B.M."/>
            <person name="Sobral B.W."/>
            <person name="Terry A."/>
            <person name="Torto-Alalibo T.A."/>
            <person name="Win J."/>
            <person name="Xu Z."/>
            <person name="Zhang H."/>
            <person name="Grigoriev I.V."/>
            <person name="Rokhsar D.S."/>
            <person name="Boore J.L."/>
        </authorList>
    </citation>
    <scope>NUCLEOTIDE SEQUENCE [LARGE SCALE GENOMIC DNA]</scope>
    <source>
        <strain evidence="11">Pr102</strain>
    </source>
</reference>
<dbReference type="EnsemblProtists" id="Phyra94953">
    <property type="protein sequence ID" value="Phyra94953"/>
    <property type="gene ID" value="Phyra94953"/>
</dbReference>
<dbReference type="GO" id="GO:0030892">
    <property type="term" value="C:mitotic cohesin complex"/>
    <property type="evidence" value="ECO:0000318"/>
    <property type="project" value="GO_Central"/>
</dbReference>
<dbReference type="STRING" id="164328.H3HC97"/>
<comment type="similarity">
    <text evidence="1">Belongs to the SMC family. SMC3 subfamily.</text>
</comment>
<dbReference type="InterPro" id="IPR027417">
    <property type="entry name" value="P-loop_NTPase"/>
</dbReference>